<keyword evidence="2" id="KW-1185">Reference proteome</keyword>
<evidence type="ECO:0000313" key="2">
    <source>
        <dbReference type="Proteomes" id="UP000558488"/>
    </source>
</evidence>
<dbReference type="Proteomes" id="UP000558488">
    <property type="component" value="Unassembled WGS sequence"/>
</dbReference>
<protein>
    <submittedName>
        <fullName evidence="1">Uncharacterized protein</fullName>
    </submittedName>
</protein>
<dbReference type="EMBL" id="JACAGB010000004">
    <property type="protein sequence ID" value="KAF6366499.1"/>
    <property type="molecule type" value="Genomic_DNA"/>
</dbReference>
<evidence type="ECO:0000313" key="1">
    <source>
        <dbReference type="EMBL" id="KAF6366499.1"/>
    </source>
</evidence>
<sequence>MYQGSRKGRGHSLSSLVNGGARAELGGPCPIASGLQVESSLLTAPHCNLNPKLPTPLASWASLLTPFTGEIVIKWCLSPAPGGTSLPHLTRRDAAGAYGPRNTFMWQGRELGFQLHTQFP</sequence>
<reference evidence="1 2" key="1">
    <citation type="journal article" date="2020" name="Nature">
        <title>Six reference-quality genomes reveal evolution of bat adaptations.</title>
        <authorList>
            <person name="Jebb D."/>
            <person name="Huang Z."/>
            <person name="Pippel M."/>
            <person name="Hughes G.M."/>
            <person name="Lavrichenko K."/>
            <person name="Devanna P."/>
            <person name="Winkler S."/>
            <person name="Jermiin L.S."/>
            <person name="Skirmuntt E.C."/>
            <person name="Katzourakis A."/>
            <person name="Burkitt-Gray L."/>
            <person name="Ray D.A."/>
            <person name="Sullivan K.A.M."/>
            <person name="Roscito J.G."/>
            <person name="Kirilenko B.M."/>
            <person name="Davalos L.M."/>
            <person name="Corthals A.P."/>
            <person name="Power M.L."/>
            <person name="Jones G."/>
            <person name="Ransome R.D."/>
            <person name="Dechmann D.K.N."/>
            <person name="Locatelli A.G."/>
            <person name="Puechmaille S.J."/>
            <person name="Fedrigo O."/>
            <person name="Jarvis E.D."/>
            <person name="Hiller M."/>
            <person name="Vernes S.C."/>
            <person name="Myers E.W."/>
            <person name="Teeling E.C."/>
        </authorList>
    </citation>
    <scope>NUCLEOTIDE SEQUENCE [LARGE SCALE GENOMIC DNA]</scope>
    <source>
        <strain evidence="1">MPipKuh1</strain>
        <tissue evidence="1">Flight muscle</tissue>
    </source>
</reference>
<proteinExistence type="predicted"/>
<name>A0A7J7YXE8_PIPKU</name>
<comment type="caution">
    <text evidence="1">The sequence shown here is derived from an EMBL/GenBank/DDBJ whole genome shotgun (WGS) entry which is preliminary data.</text>
</comment>
<accession>A0A7J7YXE8</accession>
<gene>
    <name evidence="1" type="ORF">mPipKuh1_009904</name>
</gene>
<organism evidence="1 2">
    <name type="scientific">Pipistrellus kuhlii</name>
    <name type="common">Kuhl's pipistrelle</name>
    <dbReference type="NCBI Taxonomy" id="59472"/>
    <lineage>
        <taxon>Eukaryota</taxon>
        <taxon>Metazoa</taxon>
        <taxon>Chordata</taxon>
        <taxon>Craniata</taxon>
        <taxon>Vertebrata</taxon>
        <taxon>Euteleostomi</taxon>
        <taxon>Mammalia</taxon>
        <taxon>Eutheria</taxon>
        <taxon>Laurasiatheria</taxon>
        <taxon>Chiroptera</taxon>
        <taxon>Yangochiroptera</taxon>
        <taxon>Vespertilionidae</taxon>
        <taxon>Pipistrellus</taxon>
    </lineage>
</organism>
<dbReference type="AlphaFoldDB" id="A0A7J7YXE8"/>